<dbReference type="GO" id="GO:0046872">
    <property type="term" value="F:metal ion binding"/>
    <property type="evidence" value="ECO:0007669"/>
    <property type="project" value="UniProtKB-KW"/>
</dbReference>
<dbReference type="KEGG" id="das:Daes_0872"/>
<dbReference type="PIRSF" id="PIRSF036979">
    <property type="entry name" value="Arginase"/>
    <property type="match status" value="1"/>
</dbReference>
<keyword evidence="3 5" id="KW-0378">Hydrolase</keyword>
<dbReference type="STRING" id="643562.Daes_0872"/>
<feature type="binding site" evidence="4">
    <location>
        <position position="123"/>
    </location>
    <ligand>
        <name>Mn(2+)</name>
        <dbReference type="ChEBI" id="CHEBI:29035"/>
        <label>1</label>
    </ligand>
</feature>
<feature type="binding site" evidence="4">
    <location>
        <position position="121"/>
    </location>
    <ligand>
        <name>Mn(2+)</name>
        <dbReference type="ChEBI" id="CHEBI:29035"/>
        <label>1</label>
    </ligand>
</feature>
<dbReference type="PANTHER" id="PTHR11358">
    <property type="entry name" value="ARGINASE/AGMATINASE"/>
    <property type="match status" value="1"/>
</dbReference>
<gene>
    <name evidence="6" type="ordered locus">Daes_0872</name>
</gene>
<dbReference type="PROSITE" id="PS01053">
    <property type="entry name" value="ARGINASE_1"/>
    <property type="match status" value="1"/>
</dbReference>
<dbReference type="PANTHER" id="PTHR11358:SF26">
    <property type="entry name" value="GUANIDINO ACID HYDROLASE, MITOCHONDRIAL"/>
    <property type="match status" value="1"/>
</dbReference>
<dbReference type="InterPro" id="IPR023696">
    <property type="entry name" value="Ureohydrolase_dom_sf"/>
</dbReference>
<organism evidence="6 7">
    <name type="scientific">Pseudodesulfovibrio aespoeensis (strain ATCC 700646 / DSM 10631 / Aspo-2)</name>
    <name type="common">Desulfovibrio aespoeensis</name>
    <dbReference type="NCBI Taxonomy" id="643562"/>
    <lineage>
        <taxon>Bacteria</taxon>
        <taxon>Pseudomonadati</taxon>
        <taxon>Thermodesulfobacteriota</taxon>
        <taxon>Desulfovibrionia</taxon>
        <taxon>Desulfovibrionales</taxon>
        <taxon>Desulfovibrionaceae</taxon>
    </lineage>
</organism>
<dbReference type="eggNOG" id="COG0010">
    <property type="taxonomic scope" value="Bacteria"/>
</dbReference>
<dbReference type="GO" id="GO:0033389">
    <property type="term" value="P:putrescine biosynthetic process from arginine, via agmatine"/>
    <property type="evidence" value="ECO:0007669"/>
    <property type="project" value="TreeGrafter"/>
</dbReference>
<evidence type="ECO:0000256" key="4">
    <source>
        <dbReference type="PIRSR" id="PIRSR036979-1"/>
    </source>
</evidence>
<feature type="binding site" evidence="4">
    <location>
        <position position="199"/>
    </location>
    <ligand>
        <name>Mn(2+)</name>
        <dbReference type="ChEBI" id="CHEBI:29035"/>
        <label>1</label>
    </ligand>
</feature>
<dbReference type="HOGENOM" id="CLU_039478_0_2_7"/>
<proteinExistence type="inferred from homology"/>
<evidence type="ECO:0000313" key="7">
    <source>
        <dbReference type="Proteomes" id="UP000002191"/>
    </source>
</evidence>
<dbReference type="Pfam" id="PF00491">
    <property type="entry name" value="Arginase"/>
    <property type="match status" value="1"/>
</dbReference>
<dbReference type="RefSeq" id="WP_013513820.1">
    <property type="nucleotide sequence ID" value="NC_014844.1"/>
</dbReference>
<dbReference type="OrthoDB" id="9789727at2"/>
<dbReference type="EMBL" id="CP002431">
    <property type="protein sequence ID" value="ADU61889.1"/>
    <property type="molecule type" value="Genomic_DNA"/>
</dbReference>
<evidence type="ECO:0000256" key="5">
    <source>
        <dbReference type="RuleBase" id="RU003684"/>
    </source>
</evidence>
<reference evidence="7" key="1">
    <citation type="submission" date="2010-12" db="EMBL/GenBank/DDBJ databases">
        <title>Complete sequence of Desulfovibrio aespoeensis Aspo-2.</title>
        <authorList>
            <consortium name="US DOE Joint Genome Institute"/>
            <person name="Lucas S."/>
            <person name="Copeland A."/>
            <person name="Lapidus A."/>
            <person name="Cheng J.-F."/>
            <person name="Goodwin L."/>
            <person name="Pitluck S."/>
            <person name="Chertkov O."/>
            <person name="Misra M."/>
            <person name="Detter J.C."/>
            <person name="Han C."/>
            <person name="Tapia R."/>
            <person name="Land M."/>
            <person name="Hauser L."/>
            <person name="Kyrpides N."/>
            <person name="Ivanova N."/>
            <person name="Ovchinnikova G."/>
            <person name="Pedersen K."/>
            <person name="Jagevall S."/>
            <person name="Hazen T."/>
            <person name="Woyke T."/>
        </authorList>
    </citation>
    <scope>NUCLEOTIDE SEQUENCE [LARGE SCALE GENOMIC DNA]</scope>
    <source>
        <strain evidence="7">ATCC 700646 / DSM 10631 / Aspo-2</strain>
    </source>
</reference>
<dbReference type="InterPro" id="IPR006035">
    <property type="entry name" value="Ureohydrolase"/>
</dbReference>
<evidence type="ECO:0000256" key="3">
    <source>
        <dbReference type="ARBA" id="ARBA00022801"/>
    </source>
</evidence>
<dbReference type="InterPro" id="IPR020855">
    <property type="entry name" value="Ureohydrolase_Mn_BS"/>
</dbReference>
<accession>E6VRG0</accession>
<protein>
    <submittedName>
        <fullName evidence="6">Arginase/agmatinase/formiminoglutamase</fullName>
    </submittedName>
</protein>
<feature type="binding site" evidence="4">
    <location>
        <position position="96"/>
    </location>
    <ligand>
        <name>Mn(2+)</name>
        <dbReference type="ChEBI" id="CHEBI:29035"/>
        <label>1</label>
    </ligand>
</feature>
<comment type="similarity">
    <text evidence="1">Belongs to the arginase family. Agmatinase subfamily.</text>
</comment>
<evidence type="ECO:0000256" key="1">
    <source>
        <dbReference type="ARBA" id="ARBA00009227"/>
    </source>
</evidence>
<dbReference type="AlphaFoldDB" id="E6VRG0"/>
<evidence type="ECO:0000313" key="6">
    <source>
        <dbReference type="EMBL" id="ADU61889.1"/>
    </source>
</evidence>
<keyword evidence="4" id="KW-0464">Manganese</keyword>
<reference evidence="6 7" key="2">
    <citation type="journal article" date="2014" name="Genome Announc.">
        <title>Complete Genome Sequence of the Subsurface, Mesophilic Sulfate-Reducing Bacterium Desulfovibrio aespoeensis Aspo-2.</title>
        <authorList>
            <person name="Pedersen K."/>
            <person name="Bengtsson A."/>
            <person name="Edlund J."/>
            <person name="Rabe L."/>
            <person name="Hazen T."/>
            <person name="Chakraborty R."/>
            <person name="Goodwin L."/>
            <person name="Shapiro N."/>
        </authorList>
    </citation>
    <scope>NUCLEOTIDE SEQUENCE [LARGE SCALE GENOMIC DNA]</scope>
    <source>
        <strain evidence="7">ATCC 700646 / DSM 10631 / Aspo-2</strain>
    </source>
</reference>
<dbReference type="SUPFAM" id="SSF52768">
    <property type="entry name" value="Arginase/deacetylase"/>
    <property type="match status" value="1"/>
</dbReference>
<dbReference type="Gene3D" id="3.40.800.10">
    <property type="entry name" value="Ureohydrolase domain"/>
    <property type="match status" value="1"/>
</dbReference>
<feature type="binding site" evidence="4">
    <location>
        <position position="119"/>
    </location>
    <ligand>
        <name>Mn(2+)</name>
        <dbReference type="ChEBI" id="CHEBI:29035"/>
        <label>1</label>
    </ligand>
</feature>
<keyword evidence="7" id="KW-1185">Reference proteome</keyword>
<dbReference type="Proteomes" id="UP000002191">
    <property type="component" value="Chromosome"/>
</dbReference>
<keyword evidence="2 4" id="KW-0479">Metal-binding</keyword>
<name>E6VRG0_PSEA9</name>
<feature type="binding site" evidence="4">
    <location>
        <position position="197"/>
    </location>
    <ligand>
        <name>Mn(2+)</name>
        <dbReference type="ChEBI" id="CHEBI:29035"/>
        <label>1</label>
    </ligand>
</feature>
<sequence>METEKGIALIGVPLDENSSYMRGAAAGARAGIEAVWCESANLWTETGHDLSRALQNAGPVDFAGAESPGARMERVARSARAVGESGALPIFVGGDHSITYPLVRGLREAVGEFDILHFDAHPDCYDLFDGNPASHASPFARIMEQGLCGRLVSVGIRTATGHQREQRERLGIEWLEMRHRASWPALSFARPVYVSFDLDVLDPAHAPGVAHHEPGGLTTRQALDIIQAINAPMVGADVVELNPARDRDGVTAMTAAKIIRELAGMMLDGMGLAGVKKAG</sequence>
<evidence type="ECO:0000256" key="2">
    <source>
        <dbReference type="ARBA" id="ARBA00022723"/>
    </source>
</evidence>
<comment type="cofactor">
    <cofactor evidence="4">
        <name>Mn(2+)</name>
        <dbReference type="ChEBI" id="CHEBI:29035"/>
    </cofactor>
    <text evidence="4">Binds 2 manganese ions per subunit.</text>
</comment>
<dbReference type="GO" id="GO:0008783">
    <property type="term" value="F:agmatinase activity"/>
    <property type="evidence" value="ECO:0007669"/>
    <property type="project" value="TreeGrafter"/>
</dbReference>
<dbReference type="PROSITE" id="PS51409">
    <property type="entry name" value="ARGINASE_2"/>
    <property type="match status" value="1"/>
</dbReference>